<name>A0A0F9N5E1_9ZZZZ</name>
<dbReference type="AlphaFoldDB" id="A0A0F9N5E1"/>
<evidence type="ECO:0000313" key="1">
    <source>
        <dbReference type="EMBL" id="KKM83935.1"/>
    </source>
</evidence>
<protein>
    <submittedName>
        <fullName evidence="1">Uncharacterized protein</fullName>
    </submittedName>
</protein>
<dbReference type="EMBL" id="LAZR01007642">
    <property type="protein sequence ID" value="KKM83935.1"/>
    <property type="molecule type" value="Genomic_DNA"/>
</dbReference>
<comment type="caution">
    <text evidence="1">The sequence shown here is derived from an EMBL/GenBank/DDBJ whole genome shotgun (WGS) entry which is preliminary data.</text>
</comment>
<organism evidence="1">
    <name type="scientific">marine sediment metagenome</name>
    <dbReference type="NCBI Taxonomy" id="412755"/>
    <lineage>
        <taxon>unclassified sequences</taxon>
        <taxon>metagenomes</taxon>
        <taxon>ecological metagenomes</taxon>
    </lineage>
</organism>
<sequence>MAILTLSQIVGESPILLPPSLITGRFLTSSAGSYQVRTLGHGLSQTASTTSATLTEVLNISGGGVIEFLAIMSGSASVIGKWRIVIDGVTVLDEASVSLADTIAFCAVGSVRASSSTGAQWFIDFGVVVFKKSLVVSQAGNGTAPVYTLYSRRLVA</sequence>
<gene>
    <name evidence="1" type="ORF">LCGC14_1304290</name>
</gene>
<proteinExistence type="predicted"/>
<reference evidence="1" key="1">
    <citation type="journal article" date="2015" name="Nature">
        <title>Complex archaea that bridge the gap between prokaryotes and eukaryotes.</title>
        <authorList>
            <person name="Spang A."/>
            <person name="Saw J.H."/>
            <person name="Jorgensen S.L."/>
            <person name="Zaremba-Niedzwiedzka K."/>
            <person name="Martijn J."/>
            <person name="Lind A.E."/>
            <person name="van Eijk R."/>
            <person name="Schleper C."/>
            <person name="Guy L."/>
            <person name="Ettema T.J."/>
        </authorList>
    </citation>
    <scope>NUCLEOTIDE SEQUENCE</scope>
</reference>
<accession>A0A0F9N5E1</accession>